<dbReference type="EMBL" id="JAUSRO010000012">
    <property type="protein sequence ID" value="MDP9901541.1"/>
    <property type="molecule type" value="Genomic_DNA"/>
</dbReference>
<feature type="domain" description="Major facilitator superfamily (MFS) profile" evidence="7">
    <location>
        <begin position="25"/>
        <end position="405"/>
    </location>
</feature>
<sequence>MKEALCPSMPESVAPQERASLPLGGLLALAAAGFLTILTEALPAGLLPSMAASLDVSQALVGQLVTVYALGSLLAAIPLVAATRGWRRRPLLLAAVGGFALVNTVTALSTQYGLTLAARFLAGMFAGLLWALLAGQASRMVAPALRGRAIAVAMLGAPVALSLGIPAGTWLGGWLGWQATFGALSVLSVLLLGWVRATVPDFPGASAARQTGLRQVLALPGLCTVLGVLLAFVLAHNLLYTYIAPFLAQAGMAARIDVLLLVFGCASLVGIWLTALLIDRWLRALALAGIGAFGAAALVLALASDHPPTIIAGMAVWGVAFGGTATLFQTAAANAADGGPADSADVAQSLLVTAWNLAMALGGLAGGWLLADFGAQSLPWAPCLLLAFAGWGAWRGHQHGFARRT</sequence>
<dbReference type="SUPFAM" id="SSF103473">
    <property type="entry name" value="MFS general substrate transporter"/>
    <property type="match status" value="1"/>
</dbReference>
<feature type="transmembrane region" description="Helical" evidence="6">
    <location>
        <begin position="285"/>
        <end position="303"/>
    </location>
</feature>
<feature type="transmembrane region" description="Helical" evidence="6">
    <location>
        <begin position="216"/>
        <end position="238"/>
    </location>
</feature>
<feature type="transmembrane region" description="Helical" evidence="6">
    <location>
        <begin position="309"/>
        <end position="328"/>
    </location>
</feature>
<dbReference type="PANTHER" id="PTHR43124">
    <property type="entry name" value="PURINE EFFLUX PUMP PBUE"/>
    <property type="match status" value="1"/>
</dbReference>
<dbReference type="Proteomes" id="UP001226867">
    <property type="component" value="Unassembled WGS sequence"/>
</dbReference>
<dbReference type="Gene3D" id="1.20.1250.20">
    <property type="entry name" value="MFS general substrate transporter like domains"/>
    <property type="match status" value="1"/>
</dbReference>
<dbReference type="InterPro" id="IPR036259">
    <property type="entry name" value="MFS_trans_sf"/>
</dbReference>
<feature type="transmembrane region" description="Helical" evidence="6">
    <location>
        <begin position="349"/>
        <end position="371"/>
    </location>
</feature>
<feature type="transmembrane region" description="Helical" evidence="6">
    <location>
        <begin position="377"/>
        <end position="394"/>
    </location>
</feature>
<organism evidence="8 9">
    <name type="scientific">Variovorax ginsengisoli</name>
    <dbReference type="NCBI Taxonomy" id="363844"/>
    <lineage>
        <taxon>Bacteria</taxon>
        <taxon>Pseudomonadati</taxon>
        <taxon>Pseudomonadota</taxon>
        <taxon>Betaproteobacteria</taxon>
        <taxon>Burkholderiales</taxon>
        <taxon>Comamonadaceae</taxon>
        <taxon>Variovorax</taxon>
    </lineage>
</organism>
<feature type="transmembrane region" description="Helical" evidence="6">
    <location>
        <begin position="116"/>
        <end position="137"/>
    </location>
</feature>
<evidence type="ECO:0000313" key="8">
    <source>
        <dbReference type="EMBL" id="MDP9901541.1"/>
    </source>
</evidence>
<feature type="transmembrane region" description="Helical" evidence="6">
    <location>
        <begin position="21"/>
        <end position="39"/>
    </location>
</feature>
<reference evidence="8 9" key="1">
    <citation type="submission" date="2023-07" db="EMBL/GenBank/DDBJ databases">
        <title>Sorghum-associated microbial communities from plants grown in Nebraska, USA.</title>
        <authorList>
            <person name="Schachtman D."/>
        </authorList>
    </citation>
    <scope>NUCLEOTIDE SEQUENCE [LARGE SCALE GENOMIC DNA]</scope>
    <source>
        <strain evidence="8 9">DS1607</strain>
    </source>
</reference>
<keyword evidence="3 6" id="KW-0812">Transmembrane</keyword>
<evidence type="ECO:0000256" key="6">
    <source>
        <dbReference type="SAM" id="Phobius"/>
    </source>
</evidence>
<evidence type="ECO:0000256" key="1">
    <source>
        <dbReference type="ARBA" id="ARBA00004651"/>
    </source>
</evidence>
<keyword evidence="5 6" id="KW-0472">Membrane</keyword>
<comment type="caution">
    <text evidence="8">The sequence shown here is derived from an EMBL/GenBank/DDBJ whole genome shotgun (WGS) entry which is preliminary data.</text>
</comment>
<protein>
    <submittedName>
        <fullName evidence="8">MFS family arabinose efflux permease</fullName>
    </submittedName>
</protein>
<dbReference type="InterPro" id="IPR050189">
    <property type="entry name" value="MFS_Efflux_Transporters"/>
</dbReference>
<dbReference type="RefSeq" id="WP_307691305.1">
    <property type="nucleotide sequence ID" value="NZ_JAUSRO010000012.1"/>
</dbReference>
<proteinExistence type="predicted"/>
<dbReference type="InterPro" id="IPR020846">
    <property type="entry name" value="MFS_dom"/>
</dbReference>
<evidence type="ECO:0000256" key="2">
    <source>
        <dbReference type="ARBA" id="ARBA00022475"/>
    </source>
</evidence>
<comment type="subcellular location">
    <subcellularLocation>
        <location evidence="1">Cell membrane</location>
        <topology evidence="1">Multi-pass membrane protein</topology>
    </subcellularLocation>
</comment>
<dbReference type="PROSITE" id="PS50850">
    <property type="entry name" value="MFS"/>
    <property type="match status" value="1"/>
</dbReference>
<evidence type="ECO:0000256" key="5">
    <source>
        <dbReference type="ARBA" id="ARBA00023136"/>
    </source>
</evidence>
<gene>
    <name evidence="8" type="ORF">J2W36_003808</name>
</gene>
<dbReference type="CDD" id="cd17324">
    <property type="entry name" value="MFS_NepI_like"/>
    <property type="match status" value="1"/>
</dbReference>
<dbReference type="Pfam" id="PF07690">
    <property type="entry name" value="MFS_1"/>
    <property type="match status" value="1"/>
</dbReference>
<dbReference type="PANTHER" id="PTHR43124:SF3">
    <property type="entry name" value="CHLORAMPHENICOL EFFLUX PUMP RV0191"/>
    <property type="match status" value="1"/>
</dbReference>
<feature type="transmembrane region" description="Helical" evidence="6">
    <location>
        <begin position="258"/>
        <end position="278"/>
    </location>
</feature>
<evidence type="ECO:0000256" key="4">
    <source>
        <dbReference type="ARBA" id="ARBA00022989"/>
    </source>
</evidence>
<keyword evidence="4 6" id="KW-1133">Transmembrane helix</keyword>
<name>A0ABT9SB12_9BURK</name>
<keyword evidence="2" id="KW-1003">Cell membrane</keyword>
<dbReference type="InterPro" id="IPR011701">
    <property type="entry name" value="MFS"/>
</dbReference>
<evidence type="ECO:0000313" key="9">
    <source>
        <dbReference type="Proteomes" id="UP001226867"/>
    </source>
</evidence>
<feature type="transmembrane region" description="Helical" evidence="6">
    <location>
        <begin position="59"/>
        <end position="79"/>
    </location>
</feature>
<accession>A0ABT9SB12</accession>
<evidence type="ECO:0000259" key="7">
    <source>
        <dbReference type="PROSITE" id="PS50850"/>
    </source>
</evidence>
<feature type="transmembrane region" description="Helical" evidence="6">
    <location>
        <begin position="91"/>
        <end position="110"/>
    </location>
</feature>
<keyword evidence="9" id="KW-1185">Reference proteome</keyword>
<feature type="transmembrane region" description="Helical" evidence="6">
    <location>
        <begin position="174"/>
        <end position="195"/>
    </location>
</feature>
<feature type="transmembrane region" description="Helical" evidence="6">
    <location>
        <begin position="149"/>
        <end position="168"/>
    </location>
</feature>
<evidence type="ECO:0000256" key="3">
    <source>
        <dbReference type="ARBA" id="ARBA00022692"/>
    </source>
</evidence>